<name>A0A1M7PIT0_9ACTN</name>
<evidence type="ECO:0000256" key="7">
    <source>
        <dbReference type="ARBA" id="ARBA00023157"/>
    </source>
</evidence>
<keyword evidence="5 8" id="KW-0646">Protease inhibitor</keyword>
<evidence type="ECO:0000256" key="2">
    <source>
        <dbReference type="ARBA" id="ARBA00010472"/>
    </source>
</evidence>
<dbReference type="GO" id="GO:0004867">
    <property type="term" value="F:serine-type endopeptidase inhibitor activity"/>
    <property type="evidence" value="ECO:0007669"/>
    <property type="project" value="UniProtKB-KW"/>
</dbReference>
<keyword evidence="7" id="KW-1015">Disulfide bond</keyword>
<sequence length="152" mass="15474">MFPARRTPFEGHPGCGAPGTARACGVVVAVKEIMLAAASAALLAAMGPGAAPTTPAPGQGLVLTAATRTATLNCDQVPRGTHPLRLPACTALSAANGDFDALPGQPAVCRVPYQPVTVTAEGEFRGQPVHWRKKFANSCVLRAATGPVFAFA</sequence>
<proteinExistence type="inferred from homology"/>
<keyword evidence="4" id="KW-0964">Secreted</keyword>
<evidence type="ECO:0000313" key="10">
    <source>
        <dbReference type="EMBL" id="SHN16723.1"/>
    </source>
</evidence>
<comment type="subcellular location">
    <subcellularLocation>
        <location evidence="1">Secreted</location>
    </subcellularLocation>
</comment>
<comment type="subunit">
    <text evidence="3">Homodimer.</text>
</comment>
<dbReference type="STRING" id="310782.SAMN05216499_123114"/>
<dbReference type="SUPFAM" id="SSF55399">
    <property type="entry name" value="Subtilisin inhibitor"/>
    <property type="match status" value="1"/>
</dbReference>
<evidence type="ECO:0000256" key="6">
    <source>
        <dbReference type="ARBA" id="ARBA00022900"/>
    </source>
</evidence>
<dbReference type="Proteomes" id="UP000184111">
    <property type="component" value="Unassembled WGS sequence"/>
</dbReference>
<dbReference type="GO" id="GO:0005576">
    <property type="term" value="C:extracellular region"/>
    <property type="evidence" value="ECO:0007669"/>
    <property type="project" value="UniProtKB-SubCell"/>
</dbReference>
<comment type="similarity">
    <text evidence="2 8">Belongs to the protease inhibitor I16 (SSI) family.</text>
</comment>
<organism evidence="10 11">
    <name type="scientific">Actinacidiphila paucisporea</name>
    <dbReference type="NCBI Taxonomy" id="310782"/>
    <lineage>
        <taxon>Bacteria</taxon>
        <taxon>Bacillati</taxon>
        <taxon>Actinomycetota</taxon>
        <taxon>Actinomycetes</taxon>
        <taxon>Kitasatosporales</taxon>
        <taxon>Streptomycetaceae</taxon>
        <taxon>Actinacidiphila</taxon>
    </lineage>
</organism>
<dbReference type="Gene3D" id="3.30.350.10">
    <property type="entry name" value="Subtilisin inhibitor-like"/>
    <property type="match status" value="1"/>
</dbReference>
<dbReference type="EMBL" id="FRBI01000023">
    <property type="protein sequence ID" value="SHN16723.1"/>
    <property type="molecule type" value="Genomic_DNA"/>
</dbReference>
<protein>
    <submittedName>
        <fullName evidence="10">Subtilisin inhibitor-like</fullName>
    </submittedName>
</protein>
<evidence type="ECO:0000256" key="5">
    <source>
        <dbReference type="ARBA" id="ARBA00022690"/>
    </source>
</evidence>
<dbReference type="PRINTS" id="PR00294">
    <property type="entry name" value="SSBTLNINHBTR"/>
</dbReference>
<keyword evidence="11" id="KW-1185">Reference proteome</keyword>
<evidence type="ECO:0000256" key="1">
    <source>
        <dbReference type="ARBA" id="ARBA00004613"/>
    </source>
</evidence>
<evidence type="ECO:0000259" key="9">
    <source>
        <dbReference type="Pfam" id="PF00720"/>
    </source>
</evidence>
<evidence type="ECO:0000313" key="11">
    <source>
        <dbReference type="Proteomes" id="UP000184111"/>
    </source>
</evidence>
<dbReference type="InterPro" id="IPR000691">
    <property type="entry name" value="Prot_inh_I16_SSI"/>
</dbReference>
<evidence type="ECO:0000256" key="3">
    <source>
        <dbReference type="ARBA" id="ARBA00011738"/>
    </source>
</evidence>
<feature type="domain" description="Subtilisin inhibitor" evidence="9">
    <location>
        <begin position="58"/>
        <end position="137"/>
    </location>
</feature>
<dbReference type="Pfam" id="PF00720">
    <property type="entry name" value="SSI"/>
    <property type="match status" value="1"/>
</dbReference>
<dbReference type="AlphaFoldDB" id="A0A1M7PIT0"/>
<reference evidence="10 11" key="1">
    <citation type="submission" date="2016-11" db="EMBL/GenBank/DDBJ databases">
        <authorList>
            <person name="Jaros S."/>
            <person name="Januszkiewicz K."/>
            <person name="Wedrychowicz H."/>
        </authorList>
    </citation>
    <scope>NUCLEOTIDE SEQUENCE [LARGE SCALE GENOMIC DNA]</scope>
    <source>
        <strain evidence="10 11">CGMCC 4.2025</strain>
    </source>
</reference>
<evidence type="ECO:0000256" key="4">
    <source>
        <dbReference type="ARBA" id="ARBA00022525"/>
    </source>
</evidence>
<accession>A0A1M7PIT0</accession>
<dbReference type="InterPro" id="IPR036819">
    <property type="entry name" value="Subtilisin_inhibitor-like_sf"/>
</dbReference>
<gene>
    <name evidence="10" type="ORF">SAMN05216499_123114</name>
</gene>
<dbReference type="InterPro" id="IPR023549">
    <property type="entry name" value="Subtilisin_inhibitor"/>
</dbReference>
<keyword evidence="6 8" id="KW-0722">Serine protease inhibitor</keyword>
<evidence type="ECO:0000256" key="8">
    <source>
        <dbReference type="RuleBase" id="RU003471"/>
    </source>
</evidence>